<keyword evidence="2" id="KW-1003">Cell membrane</keyword>
<keyword evidence="8" id="KW-1185">Reference proteome</keyword>
<dbReference type="RefSeq" id="WP_068960480.1">
    <property type="nucleotide sequence ID" value="NZ_CAJTAP010000005.1"/>
</dbReference>
<evidence type="ECO:0000256" key="4">
    <source>
        <dbReference type="ARBA" id="ARBA00022989"/>
    </source>
</evidence>
<evidence type="ECO:0008006" key="9">
    <source>
        <dbReference type="Google" id="ProtNLM"/>
    </source>
</evidence>
<feature type="transmembrane region" description="Helical" evidence="6">
    <location>
        <begin position="310"/>
        <end position="335"/>
    </location>
</feature>
<dbReference type="STRING" id="1796646.A4V02_04915"/>
<keyword evidence="3 6" id="KW-0812">Transmembrane</keyword>
<feature type="transmembrane region" description="Helical" evidence="6">
    <location>
        <begin position="62"/>
        <end position="83"/>
    </location>
</feature>
<accession>A0A1B1S8J5</accession>
<dbReference type="GO" id="GO:0005886">
    <property type="term" value="C:plasma membrane"/>
    <property type="evidence" value="ECO:0007669"/>
    <property type="project" value="UniProtKB-SubCell"/>
</dbReference>
<keyword evidence="4 6" id="KW-1133">Transmembrane helix</keyword>
<dbReference type="PANTHER" id="PTHR30250">
    <property type="entry name" value="PST FAMILY PREDICTED COLANIC ACID TRANSPORTER"/>
    <property type="match status" value="1"/>
</dbReference>
<feature type="transmembrane region" description="Helical" evidence="6">
    <location>
        <begin position="23"/>
        <end position="47"/>
    </location>
</feature>
<evidence type="ECO:0000256" key="6">
    <source>
        <dbReference type="SAM" id="Phobius"/>
    </source>
</evidence>
<feature type="transmembrane region" description="Helical" evidence="6">
    <location>
        <begin position="95"/>
        <end position="121"/>
    </location>
</feature>
<dbReference type="OrthoDB" id="1224790at2"/>
<feature type="transmembrane region" description="Helical" evidence="6">
    <location>
        <begin position="133"/>
        <end position="154"/>
    </location>
</feature>
<dbReference type="GeneID" id="65536189"/>
<evidence type="ECO:0000256" key="3">
    <source>
        <dbReference type="ARBA" id="ARBA00022692"/>
    </source>
</evidence>
<evidence type="ECO:0000256" key="1">
    <source>
        <dbReference type="ARBA" id="ARBA00004651"/>
    </source>
</evidence>
<comment type="subcellular location">
    <subcellularLocation>
        <location evidence="1">Cell membrane</location>
        <topology evidence="1">Multi-pass membrane protein</topology>
    </subcellularLocation>
</comment>
<dbReference type="Pfam" id="PF01943">
    <property type="entry name" value="Polysacc_synt"/>
    <property type="match status" value="1"/>
</dbReference>
<evidence type="ECO:0000256" key="5">
    <source>
        <dbReference type="ARBA" id="ARBA00023136"/>
    </source>
</evidence>
<dbReference type="Proteomes" id="UP000186351">
    <property type="component" value="Chromosome"/>
</dbReference>
<dbReference type="AlphaFoldDB" id="A0A1B1S8J5"/>
<dbReference type="KEGG" id="pary:A4V02_04915"/>
<gene>
    <name evidence="7" type="ORF">A4V02_04915</name>
</gene>
<protein>
    <recommendedName>
        <fullName evidence="9">Lipopolysaccharide biosynthesis protein</fullName>
    </recommendedName>
</protein>
<dbReference type="EMBL" id="CP015402">
    <property type="protein sequence ID" value="ANU63120.1"/>
    <property type="molecule type" value="Genomic_DNA"/>
</dbReference>
<feature type="transmembrane region" description="Helical" evidence="6">
    <location>
        <begin position="271"/>
        <end position="290"/>
    </location>
</feature>
<dbReference type="InterPro" id="IPR050833">
    <property type="entry name" value="Poly_Biosynth_Transport"/>
</dbReference>
<dbReference type="InterPro" id="IPR002797">
    <property type="entry name" value="Polysacc_synth"/>
</dbReference>
<feature type="transmembrane region" description="Helical" evidence="6">
    <location>
        <begin position="380"/>
        <end position="397"/>
    </location>
</feature>
<feature type="transmembrane region" description="Helical" evidence="6">
    <location>
        <begin position="341"/>
        <end position="359"/>
    </location>
</feature>
<name>A0A1B1S8J5_9BACT</name>
<organism evidence="7 8">
    <name type="scientific">Muribaculum intestinale</name>
    <dbReference type="NCBI Taxonomy" id="1796646"/>
    <lineage>
        <taxon>Bacteria</taxon>
        <taxon>Pseudomonadati</taxon>
        <taxon>Bacteroidota</taxon>
        <taxon>Bacteroidia</taxon>
        <taxon>Bacteroidales</taxon>
        <taxon>Muribaculaceae</taxon>
        <taxon>Muribaculum</taxon>
    </lineage>
</organism>
<accession>A0A1Z2XK36</accession>
<proteinExistence type="predicted"/>
<evidence type="ECO:0000313" key="7">
    <source>
        <dbReference type="EMBL" id="ANU63120.1"/>
    </source>
</evidence>
<evidence type="ECO:0000313" key="8">
    <source>
        <dbReference type="Proteomes" id="UP000186351"/>
    </source>
</evidence>
<feature type="transmembrane region" description="Helical" evidence="6">
    <location>
        <begin position="403"/>
        <end position="423"/>
    </location>
</feature>
<feature type="transmembrane region" description="Helical" evidence="6">
    <location>
        <begin position="166"/>
        <end position="185"/>
    </location>
</feature>
<evidence type="ECO:0000256" key="2">
    <source>
        <dbReference type="ARBA" id="ARBA00022475"/>
    </source>
</evidence>
<dbReference type="PANTHER" id="PTHR30250:SF11">
    <property type="entry name" value="O-ANTIGEN TRANSPORTER-RELATED"/>
    <property type="match status" value="1"/>
</dbReference>
<keyword evidence="5 6" id="KW-0472">Membrane</keyword>
<reference evidence="8" key="1">
    <citation type="submission" date="2016-04" db="EMBL/GenBank/DDBJ databases">
        <title>Complete Genome Sequences of Twelve Strains of a Stable Defined Moderately Diverse Mouse Microbiota 2 (sDMDMm2).</title>
        <authorList>
            <person name="Uchimura Y."/>
            <person name="Wyss M."/>
            <person name="Brugiroux S."/>
            <person name="Limenitakis J.P."/>
            <person name="Stecher B."/>
            <person name="McCoy K.D."/>
            <person name="Macpherson A.J."/>
        </authorList>
    </citation>
    <scope>NUCLEOTIDE SEQUENCE [LARGE SCALE GENOMIC DNA]</scope>
    <source>
        <strain evidence="8">YL27</strain>
    </source>
</reference>
<sequence>MALHLSKNKAYVRLKSSRLFKDSFWAICGNVINKGAALAAAVIIARWLGKDMYGEYGVIRNALLYIAVFSTFGLGFSATRYISKYYNNGSLTLQVINAGYIISLSFSGIMAIALTIFAPQLCTYLEIPEEVKIMRLTAITIVFNALCTFQIGVIAGFKQFRELAKINGVVGILTLLFTLFLTYYYGLQGAIFSLLITNVLNSLLNWRLIRQQTQNYEPIEHWFDLTVAKSLAKFSFPIALQESLYTVSYWAGMLILIKMSDYGEVGLNSAATQWAAAILFIPSVLQNVMLSHLSVTEQMSEHSSKLKRMLLINFICTTLPFIAILIATPLILSFYGENFKGLGLVLNVAIAATVIRCLIQVFVQEYIATGRTWQLFAIRLSRDVFTLILAWLFISTLKEKAAFYYNLSYLIASLLCLLFLIIYQKYGYNKIH</sequence>